<evidence type="ECO:0000313" key="8">
    <source>
        <dbReference type="Proteomes" id="UP000663852"/>
    </source>
</evidence>
<evidence type="ECO:0000256" key="5">
    <source>
        <dbReference type="SAM" id="Phobius"/>
    </source>
</evidence>
<dbReference type="Proteomes" id="UP000663852">
    <property type="component" value="Unassembled WGS sequence"/>
</dbReference>
<sequence>MNNETSCKIIHWSHQTIGTIRPILCICLLATVNHLIFQIQLKVFPTVQKRSMLWVYAYIVTDLLLLLRFFLLYIYRWWPRCIPHVVRMLICYGEAVFDNYLNQLQCYILLALNICRYLQIVHGHNVYASNRLIIMIAYCLIYFLPFISHIVMIVFGWTLLQNPPGGFCNLLPISLVICVVFLVFSYFIPVCLTLIFLLLSLHHIHQTDGIHAQEIVDARQKYYRRLVLQSAIFYTIWLVLWSPNLLLFPFYCKNGRIGNLAKILRYINITLDPIAISALDRRFLQTWQLTGNQCRRWLRRHQSSPVPVILSTHTIEHSLTIVDIVSHYFFMIEYCTRNMNKTNDCEVVRWSTQAMKTVQPLLYICILATIIHLLFWIQLIAYPTVRQWSMQWLYAYLVSDLLLLIRFFLLYVYRWWPICVPYFLHSMICYCEAIFDNYLNLLQSYILLALNICRYLQIAHNYNVYSTNRCSIVMAHLLIYFCPLFGHIIAAKYKWTVLQNPPGDACDLIPVSLPIRIIFLVFSYFIPVALALFFLFLCLNYVRNTDGIRTQEIVDARLKYHRQILIQSGVFYSLWIVFWSPHILLFPFFYKSSTVGVMAQILNYISITLDPIIIAALDRRFLQAWQSTGDRLKRSFSQYQAVRIPNDQR</sequence>
<evidence type="ECO:0000256" key="4">
    <source>
        <dbReference type="ARBA" id="ARBA00023136"/>
    </source>
</evidence>
<dbReference type="GO" id="GO:0016020">
    <property type="term" value="C:membrane"/>
    <property type="evidence" value="ECO:0007669"/>
    <property type="project" value="UniProtKB-SubCell"/>
</dbReference>
<proteinExistence type="predicted"/>
<protein>
    <recommendedName>
        <fullName evidence="6">G-protein coupled receptors family 1 profile domain-containing protein</fullName>
    </recommendedName>
</protein>
<feature type="transmembrane region" description="Helical" evidence="5">
    <location>
        <begin position="569"/>
        <end position="590"/>
    </location>
</feature>
<feature type="domain" description="G-protein coupled receptors family 1 profile" evidence="6">
    <location>
        <begin position="32"/>
        <end position="276"/>
    </location>
</feature>
<organism evidence="7 8">
    <name type="scientific">Adineta ricciae</name>
    <name type="common">Rotifer</name>
    <dbReference type="NCBI Taxonomy" id="249248"/>
    <lineage>
        <taxon>Eukaryota</taxon>
        <taxon>Metazoa</taxon>
        <taxon>Spiralia</taxon>
        <taxon>Gnathifera</taxon>
        <taxon>Rotifera</taxon>
        <taxon>Eurotatoria</taxon>
        <taxon>Bdelloidea</taxon>
        <taxon>Adinetida</taxon>
        <taxon>Adinetidae</taxon>
        <taxon>Adineta</taxon>
    </lineage>
</organism>
<keyword evidence="4 5" id="KW-0472">Membrane</keyword>
<feature type="transmembrane region" description="Helical" evidence="5">
    <location>
        <begin position="172"/>
        <end position="201"/>
    </location>
</feature>
<dbReference type="PROSITE" id="PS50262">
    <property type="entry name" value="G_PROTEIN_RECEP_F1_2"/>
    <property type="match status" value="2"/>
</dbReference>
<feature type="domain" description="G-protein coupled receptors family 1 profile" evidence="6">
    <location>
        <begin position="371"/>
        <end position="614"/>
    </location>
</feature>
<feature type="transmembrane region" description="Helical" evidence="5">
    <location>
        <begin position="445"/>
        <end position="465"/>
    </location>
</feature>
<feature type="transmembrane region" description="Helical" evidence="5">
    <location>
        <begin position="132"/>
        <end position="160"/>
    </location>
</feature>
<evidence type="ECO:0000313" key="7">
    <source>
        <dbReference type="EMBL" id="CAF1069720.1"/>
    </source>
</evidence>
<feature type="transmembrane region" description="Helical" evidence="5">
    <location>
        <begin position="393"/>
        <end position="413"/>
    </location>
</feature>
<feature type="transmembrane region" description="Helical" evidence="5">
    <location>
        <begin position="596"/>
        <end position="617"/>
    </location>
</feature>
<accession>A0A814LTY0</accession>
<feature type="transmembrane region" description="Helical" evidence="5">
    <location>
        <begin position="53"/>
        <end position="75"/>
    </location>
</feature>
<evidence type="ECO:0000256" key="3">
    <source>
        <dbReference type="ARBA" id="ARBA00022989"/>
    </source>
</evidence>
<dbReference type="InterPro" id="IPR017452">
    <property type="entry name" value="GPCR_Rhodpsn_7TM"/>
</dbReference>
<dbReference type="SUPFAM" id="SSF81321">
    <property type="entry name" value="Family A G protein-coupled receptor-like"/>
    <property type="match status" value="2"/>
</dbReference>
<comment type="subcellular location">
    <subcellularLocation>
        <location evidence="1">Membrane</location>
    </subcellularLocation>
</comment>
<dbReference type="EMBL" id="CAJNOJ010000085">
    <property type="protein sequence ID" value="CAF1069720.1"/>
    <property type="molecule type" value="Genomic_DNA"/>
</dbReference>
<feature type="transmembrane region" description="Helical" evidence="5">
    <location>
        <begin position="20"/>
        <end position="41"/>
    </location>
</feature>
<evidence type="ECO:0000256" key="2">
    <source>
        <dbReference type="ARBA" id="ARBA00022692"/>
    </source>
</evidence>
<name>A0A814LTY0_ADIRI</name>
<reference evidence="7" key="1">
    <citation type="submission" date="2021-02" db="EMBL/GenBank/DDBJ databases">
        <authorList>
            <person name="Nowell W R."/>
        </authorList>
    </citation>
    <scope>NUCLEOTIDE SEQUENCE</scope>
</reference>
<keyword evidence="2 5" id="KW-0812">Transmembrane</keyword>
<evidence type="ECO:0000256" key="1">
    <source>
        <dbReference type="ARBA" id="ARBA00004370"/>
    </source>
</evidence>
<feature type="transmembrane region" description="Helical" evidence="5">
    <location>
        <begin position="477"/>
        <end position="495"/>
    </location>
</feature>
<keyword evidence="3 5" id="KW-1133">Transmembrane helix</keyword>
<feature type="transmembrane region" description="Helical" evidence="5">
    <location>
        <begin position="222"/>
        <end position="241"/>
    </location>
</feature>
<feature type="transmembrane region" description="Helical" evidence="5">
    <location>
        <begin position="515"/>
        <end position="539"/>
    </location>
</feature>
<feature type="transmembrane region" description="Helical" evidence="5">
    <location>
        <begin position="361"/>
        <end position="381"/>
    </location>
</feature>
<comment type="caution">
    <text evidence="7">The sequence shown here is derived from an EMBL/GenBank/DDBJ whole genome shotgun (WGS) entry which is preliminary data.</text>
</comment>
<gene>
    <name evidence="7" type="ORF">EDS130_LOCUS18374</name>
</gene>
<evidence type="ECO:0000259" key="6">
    <source>
        <dbReference type="PROSITE" id="PS50262"/>
    </source>
</evidence>
<dbReference type="Gene3D" id="1.20.1070.10">
    <property type="entry name" value="Rhodopsin 7-helix transmembrane proteins"/>
    <property type="match status" value="2"/>
</dbReference>
<dbReference type="AlphaFoldDB" id="A0A814LTY0"/>